<feature type="domain" description="Post-SET" evidence="1">
    <location>
        <begin position="79"/>
        <end position="95"/>
    </location>
</feature>
<dbReference type="InterPro" id="IPR003616">
    <property type="entry name" value="Post-SET_dom"/>
</dbReference>
<keyword evidence="2" id="KW-0238">DNA-binding</keyword>
<dbReference type="GO" id="GO:0003677">
    <property type="term" value="F:DNA binding"/>
    <property type="evidence" value="ECO:0007669"/>
    <property type="project" value="UniProtKB-KW"/>
</dbReference>
<evidence type="ECO:0000313" key="2">
    <source>
        <dbReference type="EMBL" id="PRH41095.1"/>
    </source>
</evidence>
<comment type="caution">
    <text evidence="2">The sequence shown here is derived from an EMBL/GenBank/DDBJ whole genome shotgun (WGS) entry which is preliminary data.</text>
</comment>
<dbReference type="EMBL" id="PVHK01000123">
    <property type="protein sequence ID" value="PRH41095.1"/>
    <property type="molecule type" value="Genomic_DNA"/>
</dbReference>
<dbReference type="PROSITE" id="PS50868">
    <property type="entry name" value="POST_SET"/>
    <property type="match status" value="1"/>
</dbReference>
<dbReference type="RefSeq" id="WP_105856731.1">
    <property type="nucleotide sequence ID" value="NZ_PVHK01000123.1"/>
</dbReference>
<protein>
    <submittedName>
        <fullName evidence="2">DNA-binding protein</fullName>
    </submittedName>
</protein>
<evidence type="ECO:0000259" key="1">
    <source>
        <dbReference type="PROSITE" id="PS50868"/>
    </source>
</evidence>
<dbReference type="AlphaFoldDB" id="A0AA44Y1U8"/>
<dbReference type="Proteomes" id="UP000237632">
    <property type="component" value="Unassembled WGS sequence"/>
</dbReference>
<proteinExistence type="predicted"/>
<organism evidence="2 3">
    <name type="scientific">Burkholderia vietnamiensis</name>
    <dbReference type="NCBI Taxonomy" id="60552"/>
    <lineage>
        <taxon>Bacteria</taxon>
        <taxon>Pseudomonadati</taxon>
        <taxon>Pseudomonadota</taxon>
        <taxon>Betaproteobacteria</taxon>
        <taxon>Burkholderiales</taxon>
        <taxon>Burkholderiaceae</taxon>
        <taxon>Burkholderia</taxon>
        <taxon>Burkholderia cepacia complex</taxon>
    </lineage>
</organism>
<accession>A0AA44Y1U8</accession>
<reference evidence="2 3" key="1">
    <citation type="submission" date="2018-03" db="EMBL/GenBank/DDBJ databases">
        <authorList>
            <person name="Nguyen K."/>
            <person name="Fouts D."/>
            <person name="Sutton G."/>
        </authorList>
    </citation>
    <scope>NUCLEOTIDE SEQUENCE [LARGE SCALE GENOMIC DNA]</scope>
    <source>
        <strain evidence="2 3">AU3578</strain>
    </source>
</reference>
<evidence type="ECO:0000313" key="3">
    <source>
        <dbReference type="Proteomes" id="UP000237632"/>
    </source>
</evidence>
<name>A0AA44Y1U8_BURVI</name>
<sequence>MSDNIEFKSAFDAVRFALCYSSQQYGETIMAKRMRGEIGGDGMGLIGLVGAGQAGMIRRELETLPELHLSVIVARAAPHVLPCSCGSSCCSGSMPNLEWQAAIGWLTEAAAAYCSGFSHYRLRRAIVEKVFGVQKNLEEIAEDCDVHKNTACAQNVAIKRWLLGNRKDGSIGVTDAAWSALERRFEEIGILGVVS</sequence>
<gene>
    <name evidence="2" type="ORF">C6T65_17570</name>
</gene>